<gene>
    <name evidence="2" type="ORF">CFX1CAM_2121</name>
</gene>
<dbReference type="PANTHER" id="PTHR37422">
    <property type="entry name" value="TEICHURONIC ACID BIOSYNTHESIS PROTEIN TUAE"/>
    <property type="match status" value="1"/>
</dbReference>
<dbReference type="Proteomes" id="UP000195514">
    <property type="component" value="Chromosome I"/>
</dbReference>
<sequence length="520" mass="59444">MLSRITSHRFYQSLCTLLLALVLMGLPLTSVPFLTRATGVLVAPFSILPLFVLVLIWLIPYLLRRGSFPKEMTAIFYFVIVVVISSAAAYFLDGFYMRGRTYFGQSLRALFTLAIGLSFYVTLSAYLRQRSVLQQAMLFIYIGGMGLILWSVMEIIVLHRFGSVQNFPAWLTRIKSVLVFQQPGMLFTNRLTALAYEPSWYVLIFTLVLFPLWLSAVFQRKSLFSIKLWRFIVEDILLLAGMTVFMFSFPRIGLLALIVMLLYFGIQLTRRLFGKIHAWLINHKRFKVGDTTLFRTVLTLALVTLTLIILISSAAIFIKIASQQDARFQLIIDLFSTKAFKELPTSETDIILFSRGLAFMERTIYWFGGWRIFADYPFGVGLGNAGFYMVDRINSLGYGSFEVRNILYQSTSLMNIKSLWIRLLAETGFIGLSVYLTWLYLLWRNSTFIQKSDDTLLQIVGMAGKFFVLAYLIEGFSVDTFTFPYPWVTASLISAGSLIMRKEIQSRRPIVANSAKHSSF</sequence>
<keyword evidence="1" id="KW-0812">Transmembrane</keyword>
<dbReference type="OrthoDB" id="154631at2"/>
<keyword evidence="1" id="KW-0472">Membrane</keyword>
<feature type="transmembrane region" description="Helical" evidence="1">
    <location>
        <begin position="40"/>
        <end position="63"/>
    </location>
</feature>
<feature type="transmembrane region" description="Helical" evidence="1">
    <location>
        <begin position="293"/>
        <end position="318"/>
    </location>
</feature>
<evidence type="ECO:0008006" key="4">
    <source>
        <dbReference type="Google" id="ProtNLM"/>
    </source>
</evidence>
<dbReference type="PANTHER" id="PTHR37422:SF23">
    <property type="entry name" value="TEICHURONIC ACID BIOSYNTHESIS PROTEIN TUAE"/>
    <property type="match status" value="1"/>
</dbReference>
<feature type="transmembrane region" description="Helical" evidence="1">
    <location>
        <begin position="75"/>
        <end position="97"/>
    </location>
</feature>
<name>A0A1Y6K6H4_9CHLR</name>
<dbReference type="RefSeq" id="WP_087862970.1">
    <property type="nucleotide sequence ID" value="NZ_LT859958.1"/>
</dbReference>
<keyword evidence="1" id="KW-1133">Transmembrane helix</keyword>
<evidence type="ECO:0000313" key="2">
    <source>
        <dbReference type="EMBL" id="SMX55186.1"/>
    </source>
</evidence>
<keyword evidence="3" id="KW-1185">Reference proteome</keyword>
<dbReference type="EMBL" id="LT859958">
    <property type="protein sequence ID" value="SMX55186.1"/>
    <property type="molecule type" value="Genomic_DNA"/>
</dbReference>
<evidence type="ECO:0000256" key="1">
    <source>
        <dbReference type="SAM" id="Phobius"/>
    </source>
</evidence>
<feature type="transmembrane region" description="Helical" evidence="1">
    <location>
        <begin position="199"/>
        <end position="216"/>
    </location>
</feature>
<reference evidence="3" key="1">
    <citation type="submission" date="2017-05" db="EMBL/GenBank/DDBJ databases">
        <authorList>
            <person name="Kirkegaard R."/>
            <person name="Mcilroy J S."/>
        </authorList>
    </citation>
    <scope>NUCLEOTIDE SEQUENCE [LARGE SCALE GENOMIC DNA]</scope>
</reference>
<dbReference type="InterPro" id="IPR051533">
    <property type="entry name" value="WaaL-like"/>
</dbReference>
<accession>A0A1Y6K6H4</accession>
<organism evidence="2 3">
    <name type="scientific">Candidatus Brevifilum fermentans</name>
    <dbReference type="NCBI Taxonomy" id="1986204"/>
    <lineage>
        <taxon>Bacteria</taxon>
        <taxon>Bacillati</taxon>
        <taxon>Chloroflexota</taxon>
        <taxon>Anaerolineae</taxon>
        <taxon>Anaerolineales</taxon>
        <taxon>Anaerolineaceae</taxon>
        <taxon>Candidatus Brevifilum</taxon>
    </lineage>
</organism>
<evidence type="ECO:0000313" key="3">
    <source>
        <dbReference type="Proteomes" id="UP000195514"/>
    </source>
</evidence>
<dbReference type="KEGG" id="abat:CFX1CAM_2121"/>
<proteinExistence type="predicted"/>
<feature type="transmembrane region" description="Helical" evidence="1">
    <location>
        <begin position="419"/>
        <end position="443"/>
    </location>
</feature>
<feature type="transmembrane region" description="Helical" evidence="1">
    <location>
        <begin position="139"/>
        <end position="161"/>
    </location>
</feature>
<feature type="transmembrane region" description="Helical" evidence="1">
    <location>
        <begin position="485"/>
        <end position="500"/>
    </location>
</feature>
<feature type="transmembrane region" description="Helical" evidence="1">
    <location>
        <begin position="109"/>
        <end position="127"/>
    </location>
</feature>
<feature type="transmembrane region" description="Helical" evidence="1">
    <location>
        <begin position="455"/>
        <end position="473"/>
    </location>
</feature>
<protein>
    <recommendedName>
        <fullName evidence="4">O-antigen polymerase</fullName>
    </recommendedName>
</protein>
<dbReference type="AlphaFoldDB" id="A0A1Y6K6H4"/>